<sequence length="672" mass="71549">MVSLSLAVLLPLLGASALARPSPPLDDALLAREKLGARIIAELARNQDKVPRNEFVRQLLGGGDDYAPYQVPCPSDFTWIRPANGLSSGEQSYLQQRQQYLGAINTMLNSHGLPSPPRTPVIGFALSGGGLRAMTVGLGGVMGTMNSSEEAAASGLGGWLDGVTYMAGLSGGSWGTGSFMANGGMSPLDLVNNVWNLQSNIIIPSDNKVSFYYDLVSNVRAKANEGFPTQITDYWGLALGDHLLPEQYRLNTSPNLTLSSLPSVVGALGNASLPMPIIIAAEREAGEIVVPENATVWEFTPYEFGAWAFGANQKVRGAFTPLEFLGTGLDNATPNGSCFKGFDQMSYIMGTSSTLFNAALLQLNSSQAEGIFIQAIESILESIGNQENDVSRVPNTFANWNAQPNPIADLQYITLVDAGETNQNIPLEPLLIPSRQVDAIVAFDSSADTNFSWPNGTALRTTYERSIQLAQQQNVSIRMPAVPDANTFVNQGLNTRPVFFGCNETDTPIIVYVPNYPWSYYANVSTFQLQYDQAEAQAVVLNGMRSLTLNGSVSEWPKCFGCALSDRAHGYTSQNRSSDCAQCFKTWCWNGQEDSTQPSGTYEPVVGNAPSFLQSQNLTTSSNTPATSASTAAATPSKSGGAVSHVHGVKGGAVLGAVMGLGAMALGGMLVL</sequence>
<keyword evidence="13" id="KW-1185">Reference proteome</keyword>
<feature type="domain" description="PLA2c" evidence="11">
    <location>
        <begin position="72"/>
        <end position="594"/>
    </location>
</feature>
<keyword evidence="7" id="KW-0325">Glycoprotein</keyword>
<comment type="catalytic activity">
    <reaction evidence="9">
        <text>a 1-acyl-sn-glycero-3-phosphocholine + H2O = sn-glycerol 3-phosphocholine + a fatty acid + H(+)</text>
        <dbReference type="Rhea" id="RHEA:15177"/>
        <dbReference type="ChEBI" id="CHEBI:15377"/>
        <dbReference type="ChEBI" id="CHEBI:15378"/>
        <dbReference type="ChEBI" id="CHEBI:16870"/>
        <dbReference type="ChEBI" id="CHEBI:28868"/>
        <dbReference type="ChEBI" id="CHEBI:58168"/>
        <dbReference type="EC" id="3.1.1.5"/>
    </reaction>
</comment>
<dbReference type="GO" id="GO:0005829">
    <property type="term" value="C:cytosol"/>
    <property type="evidence" value="ECO:0007669"/>
    <property type="project" value="TreeGrafter"/>
</dbReference>
<evidence type="ECO:0000259" key="11">
    <source>
        <dbReference type="PROSITE" id="PS51210"/>
    </source>
</evidence>
<dbReference type="PANTHER" id="PTHR10728:SF33">
    <property type="entry name" value="LYSOPHOSPHOLIPASE 1-RELATED"/>
    <property type="match status" value="1"/>
</dbReference>
<reference evidence="12" key="1">
    <citation type="submission" date="2023-02" db="EMBL/GenBank/DDBJ databases">
        <title>Identification and recombinant expression of a fungal hydrolase from Papiliotrema laurentii that hydrolyzes apple cutin and clears colloidal polyester polyurethane.</title>
        <authorList>
            <consortium name="DOE Joint Genome Institute"/>
            <person name="Roman V.A."/>
            <person name="Bojanowski C."/>
            <person name="Crable B.R."/>
            <person name="Wagner D.N."/>
            <person name="Hung C.S."/>
            <person name="Nadeau L.J."/>
            <person name="Schratz L."/>
            <person name="Haridas S."/>
            <person name="Pangilinan J."/>
            <person name="Lipzen A."/>
            <person name="Na H."/>
            <person name="Yan M."/>
            <person name="Ng V."/>
            <person name="Grigoriev I.V."/>
            <person name="Spatafora J.W."/>
            <person name="Barlow D."/>
            <person name="Biffinger J."/>
            <person name="Kelley-Loughnane N."/>
            <person name="Varaljay V.A."/>
            <person name="Crookes-Goodson W.J."/>
        </authorList>
    </citation>
    <scope>NUCLEOTIDE SEQUENCE</scope>
    <source>
        <strain evidence="12">5307AH</strain>
    </source>
</reference>
<evidence type="ECO:0000313" key="12">
    <source>
        <dbReference type="EMBL" id="KAK1923161.1"/>
    </source>
</evidence>
<name>A0AAD9CW33_PAPLA</name>
<evidence type="ECO:0000256" key="8">
    <source>
        <dbReference type="PROSITE-ProRule" id="PRU00555"/>
    </source>
</evidence>
<keyword evidence="6 8" id="KW-0443">Lipid metabolism</keyword>
<keyword evidence="4 8" id="KW-0378">Hydrolase</keyword>
<evidence type="ECO:0000256" key="1">
    <source>
        <dbReference type="ARBA" id="ARBA00008780"/>
    </source>
</evidence>
<accession>A0AAD9CW33</accession>
<feature type="signal peptide" evidence="9">
    <location>
        <begin position="1"/>
        <end position="19"/>
    </location>
</feature>
<feature type="compositionally biased region" description="Low complexity" evidence="10">
    <location>
        <begin position="619"/>
        <end position="642"/>
    </location>
</feature>
<comment type="similarity">
    <text evidence="1 9">Belongs to the lysophospholipase family.</text>
</comment>
<dbReference type="GO" id="GO:0046475">
    <property type="term" value="P:glycerophospholipid catabolic process"/>
    <property type="evidence" value="ECO:0007669"/>
    <property type="project" value="TreeGrafter"/>
</dbReference>
<dbReference type="Gene3D" id="3.40.1090.10">
    <property type="entry name" value="Cytosolic phospholipase A2 catalytic domain"/>
    <property type="match status" value="1"/>
</dbReference>
<evidence type="ECO:0000256" key="4">
    <source>
        <dbReference type="ARBA" id="ARBA00022801"/>
    </source>
</evidence>
<keyword evidence="3 9" id="KW-0732">Signal</keyword>
<dbReference type="SMART" id="SM00022">
    <property type="entry name" value="PLAc"/>
    <property type="match status" value="1"/>
</dbReference>
<dbReference type="PROSITE" id="PS51210">
    <property type="entry name" value="PLA2C"/>
    <property type="match status" value="1"/>
</dbReference>
<evidence type="ECO:0000256" key="7">
    <source>
        <dbReference type="ARBA" id="ARBA00023180"/>
    </source>
</evidence>
<feature type="chain" id="PRO_5041779365" description="Lysophospholipase" evidence="9">
    <location>
        <begin position="20"/>
        <end position="672"/>
    </location>
</feature>
<comment type="caution">
    <text evidence="12">The sequence shown here is derived from an EMBL/GenBank/DDBJ whole genome shotgun (WGS) entry which is preliminary data.</text>
</comment>
<evidence type="ECO:0000256" key="10">
    <source>
        <dbReference type="SAM" id="MobiDB-lite"/>
    </source>
</evidence>
<dbReference type="InterPro" id="IPR002642">
    <property type="entry name" value="LysoPLipase_cat_dom"/>
</dbReference>
<evidence type="ECO:0000256" key="5">
    <source>
        <dbReference type="ARBA" id="ARBA00022963"/>
    </source>
</evidence>
<dbReference type="EMBL" id="JAODAN010000007">
    <property type="protein sequence ID" value="KAK1923161.1"/>
    <property type="molecule type" value="Genomic_DNA"/>
</dbReference>
<organism evidence="12 13">
    <name type="scientific">Papiliotrema laurentii</name>
    <name type="common">Cryptococcus laurentii</name>
    <dbReference type="NCBI Taxonomy" id="5418"/>
    <lineage>
        <taxon>Eukaryota</taxon>
        <taxon>Fungi</taxon>
        <taxon>Dikarya</taxon>
        <taxon>Basidiomycota</taxon>
        <taxon>Agaricomycotina</taxon>
        <taxon>Tremellomycetes</taxon>
        <taxon>Tremellales</taxon>
        <taxon>Rhynchogastremaceae</taxon>
        <taxon>Papiliotrema</taxon>
    </lineage>
</organism>
<evidence type="ECO:0000256" key="6">
    <source>
        <dbReference type="ARBA" id="ARBA00023098"/>
    </source>
</evidence>
<keyword evidence="5 8" id="KW-0442">Lipid degradation</keyword>
<dbReference type="GO" id="GO:0004622">
    <property type="term" value="F:phosphatidylcholine lysophospholipase activity"/>
    <property type="evidence" value="ECO:0007669"/>
    <property type="project" value="UniProtKB-EC"/>
</dbReference>
<dbReference type="Proteomes" id="UP001182556">
    <property type="component" value="Unassembled WGS sequence"/>
</dbReference>
<evidence type="ECO:0000256" key="9">
    <source>
        <dbReference type="RuleBase" id="RU362103"/>
    </source>
</evidence>
<evidence type="ECO:0000256" key="3">
    <source>
        <dbReference type="ARBA" id="ARBA00022729"/>
    </source>
</evidence>
<dbReference type="PANTHER" id="PTHR10728">
    <property type="entry name" value="CYTOSOLIC PHOSPHOLIPASE A2"/>
    <property type="match status" value="1"/>
</dbReference>
<dbReference type="SUPFAM" id="SSF52151">
    <property type="entry name" value="FabD/lysophospholipase-like"/>
    <property type="match status" value="1"/>
</dbReference>
<evidence type="ECO:0000313" key="13">
    <source>
        <dbReference type="Proteomes" id="UP001182556"/>
    </source>
</evidence>
<dbReference type="AlphaFoldDB" id="A0AAD9CW33"/>
<proteinExistence type="inferred from homology"/>
<dbReference type="GO" id="GO:0004623">
    <property type="term" value="F:phospholipase A2 activity"/>
    <property type="evidence" value="ECO:0007669"/>
    <property type="project" value="TreeGrafter"/>
</dbReference>
<dbReference type="Pfam" id="PF01735">
    <property type="entry name" value="PLA2_B"/>
    <property type="match status" value="1"/>
</dbReference>
<protein>
    <recommendedName>
        <fullName evidence="2 9">Lysophospholipase</fullName>
        <ecNumber evidence="2 9">3.1.1.5</ecNumber>
    </recommendedName>
</protein>
<gene>
    <name evidence="12" type="ORF">DB88DRAFT_440715</name>
</gene>
<evidence type="ECO:0000256" key="2">
    <source>
        <dbReference type="ARBA" id="ARBA00013274"/>
    </source>
</evidence>
<dbReference type="InterPro" id="IPR016035">
    <property type="entry name" value="Acyl_Trfase/lysoPLipase"/>
</dbReference>
<dbReference type="EC" id="3.1.1.5" evidence="2 9"/>
<feature type="region of interest" description="Disordered" evidence="10">
    <location>
        <begin position="616"/>
        <end position="642"/>
    </location>
</feature>